<keyword evidence="6" id="KW-1185">Reference proteome</keyword>
<dbReference type="RefSeq" id="WP_146789070.1">
    <property type="nucleotide sequence ID" value="NZ_BAABIO010000003.1"/>
</dbReference>
<evidence type="ECO:0000256" key="3">
    <source>
        <dbReference type="ARBA" id="ARBA00022777"/>
    </source>
</evidence>
<keyword evidence="2" id="KW-0808">Transferase</keyword>
<dbReference type="InterPro" id="IPR011611">
    <property type="entry name" value="PfkB_dom"/>
</dbReference>
<feature type="domain" description="Carbohydrate kinase PfkB" evidence="4">
    <location>
        <begin position="145"/>
        <end position="275"/>
    </location>
</feature>
<dbReference type="InterPro" id="IPR050306">
    <property type="entry name" value="PfkB_Carbo_kinase"/>
</dbReference>
<keyword evidence="3 5" id="KW-0418">Kinase</keyword>
<dbReference type="AlphaFoldDB" id="A0A5B8UM55"/>
<dbReference type="PANTHER" id="PTHR43085">
    <property type="entry name" value="HEXOKINASE FAMILY MEMBER"/>
    <property type="match status" value="1"/>
</dbReference>
<dbReference type="GO" id="GO:0016301">
    <property type="term" value="F:kinase activity"/>
    <property type="evidence" value="ECO:0007669"/>
    <property type="project" value="UniProtKB-KW"/>
</dbReference>
<evidence type="ECO:0000313" key="5">
    <source>
        <dbReference type="EMBL" id="QEC57115.1"/>
    </source>
</evidence>
<reference evidence="5 6" key="1">
    <citation type="journal article" date="2015" name="Int. J. Syst. Evol. Microbiol.">
        <title>Flavisolibacter ginsenosidimutans sp. nov., with ginsenoside-converting activity isolated from soil used for cultivating ginseng.</title>
        <authorList>
            <person name="Zhao Y."/>
            <person name="Liu Q."/>
            <person name="Kang M.S."/>
            <person name="Jin F."/>
            <person name="Yu H."/>
            <person name="Im W.T."/>
        </authorList>
    </citation>
    <scope>NUCLEOTIDE SEQUENCE [LARGE SCALE GENOMIC DNA]</scope>
    <source>
        <strain evidence="5 6">Gsoil 636</strain>
    </source>
</reference>
<name>A0A5B8UM55_9BACT</name>
<comment type="similarity">
    <text evidence="1">Belongs to the carbohydrate kinase PfkB family.</text>
</comment>
<sequence length="301" mass="33117">MRCDVCCIGHITLDKIVTPESTVYMSGGTAFYFSHAIAGLDVNYLLVTALADSEQSAVAALRDQGVAVERLPSEHTVFFENRYNQSRDKRTQKVLRQADPFRPEQLTHLNASVFHLGPLLAGDMSAESIKALSAKGRISLDVQGLLRKVENENVMAVDWSEKKEVLPFVHYLKANEEEMQVLTGEEDIYQGLEALASWGVKEAIVTLAGNGSVVYSENKFYCIPAFEPSQVEDATGCGDTYMAGYLSQRIKGANVQQAGEFAAAMATLKIQSSGPFKGTKEDVSAVIKKSRRHEPFQKINQ</sequence>
<evidence type="ECO:0000256" key="1">
    <source>
        <dbReference type="ARBA" id="ARBA00010688"/>
    </source>
</evidence>
<organism evidence="5 6">
    <name type="scientific">Flavisolibacter ginsenosidimutans</name>
    <dbReference type="NCBI Taxonomy" id="661481"/>
    <lineage>
        <taxon>Bacteria</taxon>
        <taxon>Pseudomonadati</taxon>
        <taxon>Bacteroidota</taxon>
        <taxon>Chitinophagia</taxon>
        <taxon>Chitinophagales</taxon>
        <taxon>Chitinophagaceae</taxon>
        <taxon>Flavisolibacter</taxon>
    </lineage>
</organism>
<evidence type="ECO:0000313" key="6">
    <source>
        <dbReference type="Proteomes" id="UP000321204"/>
    </source>
</evidence>
<dbReference type="Gene3D" id="3.40.1190.20">
    <property type="match status" value="1"/>
</dbReference>
<proteinExistence type="inferred from homology"/>
<dbReference type="SUPFAM" id="SSF53613">
    <property type="entry name" value="Ribokinase-like"/>
    <property type="match status" value="1"/>
</dbReference>
<evidence type="ECO:0000256" key="2">
    <source>
        <dbReference type="ARBA" id="ARBA00022679"/>
    </source>
</evidence>
<gene>
    <name evidence="5" type="ORF">FSB75_14790</name>
</gene>
<dbReference type="Pfam" id="PF00294">
    <property type="entry name" value="PfkB"/>
    <property type="match status" value="1"/>
</dbReference>
<dbReference type="OrthoDB" id="9779730at2"/>
<accession>A0A5B8UM55</accession>
<evidence type="ECO:0000259" key="4">
    <source>
        <dbReference type="Pfam" id="PF00294"/>
    </source>
</evidence>
<protein>
    <submittedName>
        <fullName evidence="5">Ribokinase</fullName>
    </submittedName>
</protein>
<dbReference type="PANTHER" id="PTHR43085:SF57">
    <property type="entry name" value="CARBOHYDRATE KINASE PFKB DOMAIN-CONTAINING PROTEIN"/>
    <property type="match status" value="1"/>
</dbReference>
<dbReference type="KEGG" id="fgg:FSB75_14790"/>
<dbReference type="EMBL" id="CP042433">
    <property type="protein sequence ID" value="QEC57115.1"/>
    <property type="molecule type" value="Genomic_DNA"/>
</dbReference>
<dbReference type="InterPro" id="IPR029056">
    <property type="entry name" value="Ribokinase-like"/>
</dbReference>
<dbReference type="Proteomes" id="UP000321204">
    <property type="component" value="Chromosome"/>
</dbReference>